<protein>
    <submittedName>
        <fullName evidence="2">Uncharacterized protein</fullName>
    </submittedName>
</protein>
<feature type="chain" id="PRO_5036210236" evidence="1">
    <location>
        <begin position="21"/>
        <end position="296"/>
    </location>
</feature>
<proteinExistence type="predicted"/>
<feature type="signal peptide" evidence="1">
    <location>
        <begin position="1"/>
        <end position="20"/>
    </location>
</feature>
<reference evidence="2" key="1">
    <citation type="submission" date="2020-11" db="EMBL/GenBank/DDBJ databases">
        <authorList>
            <person name="Tran Van P."/>
        </authorList>
    </citation>
    <scope>NUCLEOTIDE SEQUENCE</scope>
</reference>
<sequence length="296" mass="32328">MVDTLRIVSLVLLGVSGVLCAPLNETLIPSNWTSSRLANGVVAFESPNGRIFGLNEVLTIITEAPSAISNLPSLVQSLGIEVAPTGIKLDGSWLLDQLLSMTRELLPLPETVFFGGANQPLRMGPIDVRVGSVMFYNGHLKGHGSVQRNGPAEVSISTNSRSHVGSGLIWNTLELLYEIDVEIFGLIRQPRKLLAQIDTLGFSSKFSVDTADFAHFFDPQLDLVALIDIGHISFKHTTESQGGVLDQIDNVVDAFMQDLMEKTVYPRLELNLKLSLKDAGKWLNVIGLKRATRLEL</sequence>
<dbReference type="EMBL" id="CAJPEX010001457">
    <property type="protein sequence ID" value="CAG0919205.1"/>
    <property type="molecule type" value="Genomic_DNA"/>
</dbReference>
<accession>A0A7R9BRX5</accession>
<dbReference type="AlphaFoldDB" id="A0A7R9BRX5"/>
<keyword evidence="3" id="KW-1185">Reference proteome</keyword>
<dbReference type="InterPro" id="IPR020234">
    <property type="entry name" value="Mite_allergen_group-7"/>
</dbReference>
<dbReference type="EMBL" id="OA883494">
    <property type="protein sequence ID" value="CAD7279053.1"/>
    <property type="molecule type" value="Genomic_DNA"/>
</dbReference>
<name>A0A7R9BRX5_9CRUS</name>
<keyword evidence="1" id="KW-0732">Signal</keyword>
<dbReference type="Pfam" id="PF16984">
    <property type="entry name" value="Grp7_allergen"/>
    <property type="match status" value="1"/>
</dbReference>
<evidence type="ECO:0000256" key="1">
    <source>
        <dbReference type="SAM" id="SignalP"/>
    </source>
</evidence>
<gene>
    <name evidence="2" type="ORF">NMOB1V02_LOCUS6737</name>
</gene>
<evidence type="ECO:0000313" key="3">
    <source>
        <dbReference type="Proteomes" id="UP000678499"/>
    </source>
</evidence>
<evidence type="ECO:0000313" key="2">
    <source>
        <dbReference type="EMBL" id="CAD7279053.1"/>
    </source>
</evidence>
<organism evidence="2">
    <name type="scientific">Notodromas monacha</name>
    <dbReference type="NCBI Taxonomy" id="399045"/>
    <lineage>
        <taxon>Eukaryota</taxon>
        <taxon>Metazoa</taxon>
        <taxon>Ecdysozoa</taxon>
        <taxon>Arthropoda</taxon>
        <taxon>Crustacea</taxon>
        <taxon>Oligostraca</taxon>
        <taxon>Ostracoda</taxon>
        <taxon>Podocopa</taxon>
        <taxon>Podocopida</taxon>
        <taxon>Cypridocopina</taxon>
        <taxon>Cypridoidea</taxon>
        <taxon>Cyprididae</taxon>
        <taxon>Notodromas</taxon>
    </lineage>
</organism>
<dbReference type="Proteomes" id="UP000678499">
    <property type="component" value="Unassembled WGS sequence"/>
</dbReference>